<proteinExistence type="predicted"/>
<organism evidence="2 3">
    <name type="scientific">Leucobacter denitrificans</name>
    <dbReference type="NCBI Taxonomy" id="683042"/>
    <lineage>
        <taxon>Bacteria</taxon>
        <taxon>Bacillati</taxon>
        <taxon>Actinomycetota</taxon>
        <taxon>Actinomycetes</taxon>
        <taxon>Micrococcales</taxon>
        <taxon>Microbacteriaceae</taxon>
        <taxon>Leucobacter</taxon>
    </lineage>
</organism>
<feature type="region of interest" description="Disordered" evidence="1">
    <location>
        <begin position="1"/>
        <end position="24"/>
    </location>
</feature>
<keyword evidence="3" id="KW-1185">Reference proteome</keyword>
<dbReference type="Proteomes" id="UP000515934">
    <property type="component" value="Chromosome"/>
</dbReference>
<dbReference type="KEGG" id="ldn:H9L06_10155"/>
<evidence type="ECO:0000256" key="1">
    <source>
        <dbReference type="SAM" id="MobiDB-lite"/>
    </source>
</evidence>
<evidence type="ECO:0000313" key="3">
    <source>
        <dbReference type="Proteomes" id="UP000515934"/>
    </source>
</evidence>
<protein>
    <submittedName>
        <fullName evidence="2">Uncharacterized protein</fullName>
    </submittedName>
</protein>
<gene>
    <name evidence="2" type="ORF">H9L06_10155</name>
</gene>
<evidence type="ECO:0000313" key="2">
    <source>
        <dbReference type="EMBL" id="QNN62588.1"/>
    </source>
</evidence>
<dbReference type="EMBL" id="CP060716">
    <property type="protein sequence ID" value="QNN62588.1"/>
    <property type="molecule type" value="Genomic_DNA"/>
</dbReference>
<dbReference type="AlphaFoldDB" id="A0A7G9S413"/>
<dbReference type="RefSeq" id="WP_187555058.1">
    <property type="nucleotide sequence ID" value="NZ_CP060716.1"/>
</dbReference>
<sequence>MQTHYDNQIRPAPRTPYHSLGENSTMHIPNWAQHRSVYRSAGRTLYVVETEKYGDARRDLAHLNRAGWDVSVDAAGDNARIAFSRAA</sequence>
<reference evidence="2 3" key="1">
    <citation type="submission" date="2020-08" db="EMBL/GenBank/DDBJ databases">
        <title>Genome sequence of Leucobacter denitrificans KACC 14055T.</title>
        <authorList>
            <person name="Hyun D.-W."/>
            <person name="Bae J.-W."/>
        </authorList>
    </citation>
    <scope>NUCLEOTIDE SEQUENCE [LARGE SCALE GENOMIC DNA]</scope>
    <source>
        <strain evidence="2 3">KACC 14055</strain>
    </source>
</reference>
<accession>A0A7G9S413</accession>
<name>A0A7G9S413_9MICO</name>